<proteinExistence type="predicted"/>
<accession>A0AAI9XFV4</accession>
<protein>
    <submittedName>
        <fullName evidence="2">Uncharacterized protein</fullName>
    </submittedName>
</protein>
<dbReference type="Proteomes" id="UP001239795">
    <property type="component" value="Unassembled WGS sequence"/>
</dbReference>
<gene>
    <name evidence="2" type="ORF">CMEL01_09302</name>
</gene>
<sequence>MQGVKGGMPSARGYIKGVAGGSKFTSTFLIDDVQYHFSGTISPAVPDFTSNEATLEYESLRSLTSSRDFDGTVGTQSITLEVANGTKLTGQFDRPISPASSVSGTGTWSQN</sequence>
<evidence type="ECO:0000256" key="1">
    <source>
        <dbReference type="SAM" id="MobiDB-lite"/>
    </source>
</evidence>
<name>A0AAI9XFV4_9PEZI</name>
<feature type="region of interest" description="Disordered" evidence="1">
    <location>
        <begin position="90"/>
        <end position="111"/>
    </location>
</feature>
<evidence type="ECO:0000313" key="3">
    <source>
        <dbReference type="Proteomes" id="UP001239795"/>
    </source>
</evidence>
<dbReference type="AlphaFoldDB" id="A0AAI9XFV4"/>
<keyword evidence="3" id="KW-1185">Reference proteome</keyword>
<feature type="compositionally biased region" description="Polar residues" evidence="1">
    <location>
        <begin position="98"/>
        <end position="111"/>
    </location>
</feature>
<comment type="caution">
    <text evidence="2">The sequence shown here is derived from an EMBL/GenBank/DDBJ whole genome shotgun (WGS) entry which is preliminary data.</text>
</comment>
<organism evidence="2 3">
    <name type="scientific">Colletotrichum melonis</name>
    <dbReference type="NCBI Taxonomy" id="1209925"/>
    <lineage>
        <taxon>Eukaryota</taxon>
        <taxon>Fungi</taxon>
        <taxon>Dikarya</taxon>
        <taxon>Ascomycota</taxon>
        <taxon>Pezizomycotina</taxon>
        <taxon>Sordariomycetes</taxon>
        <taxon>Hypocreomycetidae</taxon>
        <taxon>Glomerellales</taxon>
        <taxon>Glomerellaceae</taxon>
        <taxon>Colletotrichum</taxon>
        <taxon>Colletotrichum acutatum species complex</taxon>
    </lineage>
</organism>
<reference evidence="2 3" key="1">
    <citation type="submission" date="2016-10" db="EMBL/GenBank/DDBJ databases">
        <title>The genome sequence of Colletotrichum fioriniae PJ7.</title>
        <authorList>
            <person name="Baroncelli R."/>
        </authorList>
    </citation>
    <scope>NUCLEOTIDE SEQUENCE [LARGE SCALE GENOMIC DNA]</scope>
    <source>
        <strain evidence="2">Col 31</strain>
    </source>
</reference>
<dbReference type="EMBL" id="MLGG01000079">
    <property type="protein sequence ID" value="KAK1447463.1"/>
    <property type="molecule type" value="Genomic_DNA"/>
</dbReference>
<evidence type="ECO:0000313" key="2">
    <source>
        <dbReference type="EMBL" id="KAK1447463.1"/>
    </source>
</evidence>